<protein>
    <submittedName>
        <fullName evidence="2">Uncharacterized protein</fullName>
    </submittedName>
</protein>
<accession>A0A8R1UYU7</accession>
<reference evidence="3" key="1">
    <citation type="journal article" date="2008" name="Nat. Genet.">
        <title>The Pristionchus pacificus genome provides a unique perspective on nematode lifestyle and parasitism.</title>
        <authorList>
            <person name="Dieterich C."/>
            <person name="Clifton S.W."/>
            <person name="Schuster L.N."/>
            <person name="Chinwalla A."/>
            <person name="Delehaunty K."/>
            <person name="Dinkelacker I."/>
            <person name="Fulton L."/>
            <person name="Fulton R."/>
            <person name="Godfrey J."/>
            <person name="Minx P."/>
            <person name="Mitreva M."/>
            <person name="Roeseler W."/>
            <person name="Tian H."/>
            <person name="Witte H."/>
            <person name="Yang S.P."/>
            <person name="Wilson R.K."/>
            <person name="Sommer R.J."/>
        </authorList>
    </citation>
    <scope>NUCLEOTIDE SEQUENCE [LARGE SCALE GENOMIC DNA]</scope>
    <source>
        <strain evidence="3">PS312</strain>
    </source>
</reference>
<organism evidence="2 3">
    <name type="scientific">Pristionchus pacificus</name>
    <name type="common">Parasitic nematode worm</name>
    <dbReference type="NCBI Taxonomy" id="54126"/>
    <lineage>
        <taxon>Eukaryota</taxon>
        <taxon>Metazoa</taxon>
        <taxon>Ecdysozoa</taxon>
        <taxon>Nematoda</taxon>
        <taxon>Chromadorea</taxon>
        <taxon>Rhabditida</taxon>
        <taxon>Rhabditina</taxon>
        <taxon>Diplogasteromorpha</taxon>
        <taxon>Diplogasteroidea</taxon>
        <taxon>Neodiplogasteridae</taxon>
        <taxon>Pristionchus</taxon>
    </lineage>
</organism>
<evidence type="ECO:0000313" key="3">
    <source>
        <dbReference type="Proteomes" id="UP000005239"/>
    </source>
</evidence>
<proteinExistence type="predicted"/>
<feature type="compositionally biased region" description="Basic and acidic residues" evidence="1">
    <location>
        <begin position="96"/>
        <end position="121"/>
    </location>
</feature>
<feature type="region of interest" description="Disordered" evidence="1">
    <location>
        <begin position="92"/>
        <end position="121"/>
    </location>
</feature>
<keyword evidence="3" id="KW-1185">Reference proteome</keyword>
<sequence>MRRIKLNCDEEHSSRVLTCPSSVKIKAIHPSINPYHISDGRLLILFYHIIVHHNRRNKITFFSSPSSWEAASSATALSTASSFGCSGILCEDGENEGEKRENKEETHSDRREKKGRIGDGRSGKEVAYIEKALKLFEAPE</sequence>
<dbReference type="Proteomes" id="UP000005239">
    <property type="component" value="Unassembled WGS sequence"/>
</dbReference>
<evidence type="ECO:0000313" key="2">
    <source>
        <dbReference type="EnsemblMetazoa" id="PPA44167.1"/>
    </source>
</evidence>
<gene>
    <name evidence="2" type="primary">WBGene00282536</name>
</gene>
<accession>A0A2A6CX61</accession>
<reference evidence="2" key="2">
    <citation type="submission" date="2022-06" db="UniProtKB">
        <authorList>
            <consortium name="EnsemblMetazoa"/>
        </authorList>
    </citation>
    <scope>IDENTIFICATION</scope>
    <source>
        <strain evidence="2">PS312</strain>
    </source>
</reference>
<dbReference type="AlphaFoldDB" id="A0A2A6CX61"/>
<evidence type="ECO:0000256" key="1">
    <source>
        <dbReference type="SAM" id="MobiDB-lite"/>
    </source>
</evidence>
<name>A0A2A6CX61_PRIPA</name>
<dbReference type="EnsemblMetazoa" id="PPA44167.1">
    <property type="protein sequence ID" value="PPA44167.1"/>
    <property type="gene ID" value="WBGene00282536"/>
</dbReference>